<evidence type="ECO:0000313" key="3">
    <source>
        <dbReference type="Proteomes" id="UP000310200"/>
    </source>
</evidence>
<keyword evidence="3" id="KW-1185">Reference proteome</keyword>
<feature type="region of interest" description="Disordered" evidence="1">
    <location>
        <begin position="25"/>
        <end position="61"/>
    </location>
</feature>
<dbReference type="EMBL" id="QBLH01002893">
    <property type="protein sequence ID" value="TGZ46342.1"/>
    <property type="molecule type" value="Genomic_DNA"/>
</dbReference>
<feature type="compositionally biased region" description="Polar residues" evidence="1">
    <location>
        <begin position="42"/>
        <end position="61"/>
    </location>
</feature>
<evidence type="ECO:0000256" key="1">
    <source>
        <dbReference type="SAM" id="MobiDB-lite"/>
    </source>
</evidence>
<gene>
    <name evidence="2" type="ORF">DBV15_09905</name>
</gene>
<evidence type="ECO:0000313" key="2">
    <source>
        <dbReference type="EMBL" id="TGZ46342.1"/>
    </source>
</evidence>
<dbReference type="Proteomes" id="UP000310200">
    <property type="component" value="Unassembled WGS sequence"/>
</dbReference>
<sequence>MRVELLITYRDLYAVMCEEATEVETHHQQTATTMGVAEDETPSSLTSSHPNTNNPNQEDKK</sequence>
<name>A0A4S2KAG8_9HYME</name>
<dbReference type="AlphaFoldDB" id="A0A4S2KAG8"/>
<reference evidence="2 3" key="1">
    <citation type="journal article" date="2019" name="Philos. Trans. R. Soc. Lond., B, Biol. Sci.">
        <title>Ant behaviour and brain gene expression of defending hosts depend on the ecological success of the intruding social parasite.</title>
        <authorList>
            <person name="Kaur R."/>
            <person name="Stoldt M."/>
            <person name="Jongepier E."/>
            <person name="Feldmeyer B."/>
            <person name="Menzel F."/>
            <person name="Bornberg-Bauer E."/>
            <person name="Foitzik S."/>
        </authorList>
    </citation>
    <scope>NUCLEOTIDE SEQUENCE [LARGE SCALE GENOMIC DNA]</scope>
    <source>
        <tissue evidence="2">Whole body</tissue>
    </source>
</reference>
<proteinExistence type="predicted"/>
<organism evidence="2 3">
    <name type="scientific">Temnothorax longispinosus</name>
    <dbReference type="NCBI Taxonomy" id="300112"/>
    <lineage>
        <taxon>Eukaryota</taxon>
        <taxon>Metazoa</taxon>
        <taxon>Ecdysozoa</taxon>
        <taxon>Arthropoda</taxon>
        <taxon>Hexapoda</taxon>
        <taxon>Insecta</taxon>
        <taxon>Pterygota</taxon>
        <taxon>Neoptera</taxon>
        <taxon>Endopterygota</taxon>
        <taxon>Hymenoptera</taxon>
        <taxon>Apocrita</taxon>
        <taxon>Aculeata</taxon>
        <taxon>Formicoidea</taxon>
        <taxon>Formicidae</taxon>
        <taxon>Myrmicinae</taxon>
        <taxon>Temnothorax</taxon>
    </lineage>
</organism>
<comment type="caution">
    <text evidence="2">The sequence shown here is derived from an EMBL/GenBank/DDBJ whole genome shotgun (WGS) entry which is preliminary data.</text>
</comment>
<accession>A0A4S2KAG8</accession>
<protein>
    <submittedName>
        <fullName evidence="2">Uncharacterized protein</fullName>
    </submittedName>
</protein>